<dbReference type="PROSITE" id="PS51257">
    <property type="entry name" value="PROKAR_LIPOPROTEIN"/>
    <property type="match status" value="1"/>
</dbReference>
<dbReference type="EMBL" id="MU005569">
    <property type="protein sequence ID" value="KAF2692065.1"/>
    <property type="molecule type" value="Genomic_DNA"/>
</dbReference>
<accession>A0A6G1JPL8</accession>
<evidence type="ECO:0000313" key="3">
    <source>
        <dbReference type="EMBL" id="KAF2692065.1"/>
    </source>
</evidence>
<dbReference type="AlphaFoldDB" id="A0A6G1JPL8"/>
<proteinExistence type="predicted"/>
<feature type="region of interest" description="Disordered" evidence="1">
    <location>
        <begin position="221"/>
        <end position="379"/>
    </location>
</feature>
<feature type="compositionally biased region" description="Basic and acidic residues" evidence="1">
    <location>
        <begin position="361"/>
        <end position="379"/>
    </location>
</feature>
<name>A0A6G1JPL8_9PLEO</name>
<dbReference type="OrthoDB" id="3692311at2759"/>
<feature type="compositionally biased region" description="Basic and acidic residues" evidence="1">
    <location>
        <begin position="251"/>
        <end position="266"/>
    </location>
</feature>
<evidence type="ECO:0000313" key="4">
    <source>
        <dbReference type="Proteomes" id="UP000799291"/>
    </source>
</evidence>
<feature type="region of interest" description="Disordered" evidence="1">
    <location>
        <begin position="117"/>
        <end position="154"/>
    </location>
</feature>
<keyword evidence="2" id="KW-1133">Transmembrane helix</keyword>
<keyword evidence="2" id="KW-0812">Transmembrane</keyword>
<feature type="transmembrane region" description="Helical" evidence="2">
    <location>
        <begin position="172"/>
        <end position="198"/>
    </location>
</feature>
<keyword evidence="2" id="KW-0472">Membrane</keyword>
<feature type="compositionally biased region" description="Low complexity" evidence="1">
    <location>
        <begin position="118"/>
        <end position="154"/>
    </location>
</feature>
<sequence>MSPAFSKRQDFGFTCSAGGTWYACDSGSKFVGCCASDPCSIGCSDGNISPGSFDPDQYGKFPDASCGSGSRFYTCTSGATFWGCCKSNPCSNGSECPVGDLTPAFIDLPAQVQAYQPTGSATSSTTSATSTRASQTTAVSTGSSATSTSSTSASTSATAAAVTQSAHHDKNIAVIAGGAAGGGVALAFLVGLFVYFIMHTKRSRGQHQESLERRQSDLGAALTADKSDKSGFYGSEAPPMYTSPQNKMHAFPHDPHHSQQQQHHEQIYQYNPNPIEPLELPATSTSPRNIWQPHRPNRLSELPTDSAQRSELESPAPSPRTFGTPKTPGPPGGGRGGQPSWTAYSPQRQPERPLGIAIGNVEERDARREGDDGRGYHAV</sequence>
<keyword evidence="4" id="KW-1185">Reference proteome</keyword>
<evidence type="ECO:0000256" key="1">
    <source>
        <dbReference type="SAM" id="MobiDB-lite"/>
    </source>
</evidence>
<reference evidence="3" key="1">
    <citation type="journal article" date="2020" name="Stud. Mycol.">
        <title>101 Dothideomycetes genomes: a test case for predicting lifestyles and emergence of pathogens.</title>
        <authorList>
            <person name="Haridas S."/>
            <person name="Albert R."/>
            <person name="Binder M."/>
            <person name="Bloem J."/>
            <person name="Labutti K."/>
            <person name="Salamov A."/>
            <person name="Andreopoulos B."/>
            <person name="Baker S."/>
            <person name="Barry K."/>
            <person name="Bills G."/>
            <person name="Bluhm B."/>
            <person name="Cannon C."/>
            <person name="Castanera R."/>
            <person name="Culley D."/>
            <person name="Daum C."/>
            <person name="Ezra D."/>
            <person name="Gonzalez J."/>
            <person name="Henrissat B."/>
            <person name="Kuo A."/>
            <person name="Liang C."/>
            <person name="Lipzen A."/>
            <person name="Lutzoni F."/>
            <person name="Magnuson J."/>
            <person name="Mondo S."/>
            <person name="Nolan M."/>
            <person name="Ohm R."/>
            <person name="Pangilinan J."/>
            <person name="Park H.-J."/>
            <person name="Ramirez L."/>
            <person name="Alfaro M."/>
            <person name="Sun H."/>
            <person name="Tritt A."/>
            <person name="Yoshinaga Y."/>
            <person name="Zwiers L.-H."/>
            <person name="Turgeon B."/>
            <person name="Goodwin S."/>
            <person name="Spatafora J."/>
            <person name="Crous P."/>
            <person name="Grigoriev I."/>
        </authorList>
    </citation>
    <scope>NUCLEOTIDE SEQUENCE</scope>
    <source>
        <strain evidence="3">CBS 122367</strain>
    </source>
</reference>
<protein>
    <submittedName>
        <fullName evidence="3">Uncharacterized protein</fullName>
    </submittedName>
</protein>
<gene>
    <name evidence="3" type="ORF">K458DRAFT_325913</name>
</gene>
<dbReference type="Proteomes" id="UP000799291">
    <property type="component" value="Unassembled WGS sequence"/>
</dbReference>
<evidence type="ECO:0000256" key="2">
    <source>
        <dbReference type="SAM" id="Phobius"/>
    </source>
</evidence>
<organism evidence="3 4">
    <name type="scientific">Lentithecium fluviatile CBS 122367</name>
    <dbReference type="NCBI Taxonomy" id="1168545"/>
    <lineage>
        <taxon>Eukaryota</taxon>
        <taxon>Fungi</taxon>
        <taxon>Dikarya</taxon>
        <taxon>Ascomycota</taxon>
        <taxon>Pezizomycotina</taxon>
        <taxon>Dothideomycetes</taxon>
        <taxon>Pleosporomycetidae</taxon>
        <taxon>Pleosporales</taxon>
        <taxon>Massarineae</taxon>
        <taxon>Lentitheciaceae</taxon>
        <taxon>Lentithecium</taxon>
    </lineage>
</organism>